<feature type="region of interest" description="Disordered" evidence="1">
    <location>
        <begin position="1"/>
        <end position="25"/>
    </location>
</feature>
<dbReference type="Proteomes" id="UP000515211">
    <property type="component" value="Chromosome 1"/>
</dbReference>
<gene>
    <name evidence="3" type="primary">LOC107485102</name>
</gene>
<evidence type="ECO:0000256" key="1">
    <source>
        <dbReference type="SAM" id="MobiDB-lite"/>
    </source>
</evidence>
<name>A0A6P4D5E1_ARADU</name>
<accession>A0A6P4D5E1</accession>
<dbReference type="GeneID" id="107485102"/>
<reference evidence="2" key="1">
    <citation type="journal article" date="2016" name="Nat. Genet.">
        <title>The genome sequences of Arachis duranensis and Arachis ipaensis, the diploid ancestors of cultivated peanut.</title>
        <authorList>
            <person name="Bertioli D.J."/>
            <person name="Cannon S.B."/>
            <person name="Froenicke L."/>
            <person name="Huang G."/>
            <person name="Farmer A.D."/>
            <person name="Cannon E.K."/>
            <person name="Liu X."/>
            <person name="Gao D."/>
            <person name="Clevenger J."/>
            <person name="Dash S."/>
            <person name="Ren L."/>
            <person name="Moretzsohn M.C."/>
            <person name="Shirasawa K."/>
            <person name="Huang W."/>
            <person name="Vidigal B."/>
            <person name="Abernathy B."/>
            <person name="Chu Y."/>
            <person name="Niederhuth C.E."/>
            <person name="Umale P."/>
            <person name="Araujo A.C."/>
            <person name="Kozik A."/>
            <person name="Kim K.D."/>
            <person name="Burow M.D."/>
            <person name="Varshney R.K."/>
            <person name="Wang X."/>
            <person name="Zhang X."/>
            <person name="Barkley N."/>
            <person name="Guimaraes P.M."/>
            <person name="Isobe S."/>
            <person name="Guo B."/>
            <person name="Liao B."/>
            <person name="Stalker H.T."/>
            <person name="Schmitz R.J."/>
            <person name="Scheffler B.E."/>
            <person name="Leal-Bertioli S.C."/>
            <person name="Xun X."/>
            <person name="Jackson S.A."/>
            <person name="Michelmore R."/>
            <person name="Ozias-Akins P."/>
        </authorList>
    </citation>
    <scope>NUCLEOTIDE SEQUENCE [LARGE SCALE GENOMIC DNA]</scope>
    <source>
        <strain evidence="2">cv. V14167</strain>
    </source>
</reference>
<evidence type="ECO:0000313" key="3">
    <source>
        <dbReference type="RefSeq" id="XP_015961123.1"/>
    </source>
</evidence>
<evidence type="ECO:0000313" key="2">
    <source>
        <dbReference type="Proteomes" id="UP000515211"/>
    </source>
</evidence>
<reference evidence="3" key="2">
    <citation type="submission" date="2025-08" db="UniProtKB">
        <authorList>
            <consortium name="RefSeq"/>
        </authorList>
    </citation>
    <scope>IDENTIFICATION</scope>
    <source>
        <tissue evidence="3">Whole plant</tissue>
    </source>
</reference>
<protein>
    <submittedName>
        <fullName evidence="3">Uncharacterized protein LOC107485102</fullName>
    </submittedName>
</protein>
<proteinExistence type="predicted"/>
<dbReference type="AlphaFoldDB" id="A0A6P4D5E1"/>
<keyword evidence="2" id="KW-1185">Reference proteome</keyword>
<dbReference type="KEGG" id="adu:107485102"/>
<sequence>MLPRVSFSSEGVDDASPPPGRNSNHLCVHATLPRLAVDRRTPLSAIISMFSIWPHAANFGTAKTLQREAGDRGAGAGAGADAMSRVAESYEYITLRSKSELVNG</sequence>
<organism evidence="2 3">
    <name type="scientific">Arachis duranensis</name>
    <name type="common">Wild peanut</name>
    <dbReference type="NCBI Taxonomy" id="130453"/>
    <lineage>
        <taxon>Eukaryota</taxon>
        <taxon>Viridiplantae</taxon>
        <taxon>Streptophyta</taxon>
        <taxon>Embryophyta</taxon>
        <taxon>Tracheophyta</taxon>
        <taxon>Spermatophyta</taxon>
        <taxon>Magnoliopsida</taxon>
        <taxon>eudicotyledons</taxon>
        <taxon>Gunneridae</taxon>
        <taxon>Pentapetalae</taxon>
        <taxon>rosids</taxon>
        <taxon>fabids</taxon>
        <taxon>Fabales</taxon>
        <taxon>Fabaceae</taxon>
        <taxon>Papilionoideae</taxon>
        <taxon>50 kb inversion clade</taxon>
        <taxon>dalbergioids sensu lato</taxon>
        <taxon>Dalbergieae</taxon>
        <taxon>Pterocarpus clade</taxon>
        <taxon>Arachis</taxon>
    </lineage>
</organism>
<dbReference type="RefSeq" id="XP_015961123.1">
    <property type="nucleotide sequence ID" value="XM_016105637.3"/>
</dbReference>